<reference evidence="2" key="1">
    <citation type="journal article" date="2019" name="Int. J. Syst. Evol. Microbiol.">
        <title>The Global Catalogue of Microorganisms (GCM) 10K type strain sequencing project: providing services to taxonomists for standard genome sequencing and annotation.</title>
        <authorList>
            <consortium name="The Broad Institute Genomics Platform"/>
            <consortium name="The Broad Institute Genome Sequencing Center for Infectious Disease"/>
            <person name="Wu L."/>
            <person name="Ma J."/>
        </authorList>
    </citation>
    <scope>NUCLEOTIDE SEQUENCE [LARGE SCALE GENOMIC DNA]</scope>
    <source>
        <strain evidence="2">CGMCC 1.13574</strain>
    </source>
</reference>
<sequence length="91" mass="10383">MSEQKKRWTGVLIGETISAEFNTRDIVTLERGREIIDGFIGEIESRGLKGMWYHGILGVDIANRNEIKKIQTKWANNQCTCNRQKNCPVCA</sequence>
<dbReference type="EMBL" id="JBHUIO010000002">
    <property type="protein sequence ID" value="MFD2168490.1"/>
    <property type="molecule type" value="Genomic_DNA"/>
</dbReference>
<accession>A0ABW4ZS44</accession>
<organism evidence="1 2">
    <name type="scientific">Tumebacillus lipolyticus</name>
    <dbReference type="NCBI Taxonomy" id="1280370"/>
    <lineage>
        <taxon>Bacteria</taxon>
        <taxon>Bacillati</taxon>
        <taxon>Bacillota</taxon>
        <taxon>Bacilli</taxon>
        <taxon>Bacillales</taxon>
        <taxon>Alicyclobacillaceae</taxon>
        <taxon>Tumebacillus</taxon>
    </lineage>
</organism>
<comment type="caution">
    <text evidence="1">The sequence shown here is derived from an EMBL/GenBank/DDBJ whole genome shotgun (WGS) entry which is preliminary data.</text>
</comment>
<evidence type="ECO:0000313" key="1">
    <source>
        <dbReference type="EMBL" id="MFD2168490.1"/>
    </source>
</evidence>
<dbReference type="Proteomes" id="UP001597343">
    <property type="component" value="Unassembled WGS sequence"/>
</dbReference>
<evidence type="ECO:0000313" key="2">
    <source>
        <dbReference type="Proteomes" id="UP001597343"/>
    </source>
</evidence>
<gene>
    <name evidence="1" type="ORF">ACFSOY_00470</name>
</gene>
<keyword evidence="2" id="KW-1185">Reference proteome</keyword>
<proteinExistence type="predicted"/>
<dbReference type="RefSeq" id="WP_386043247.1">
    <property type="nucleotide sequence ID" value="NZ_JBHUIO010000002.1"/>
</dbReference>
<name>A0ABW4ZS44_9BACL</name>
<protein>
    <submittedName>
        <fullName evidence="1">Uncharacterized protein</fullName>
    </submittedName>
</protein>